<feature type="compositionally biased region" description="Polar residues" evidence="1">
    <location>
        <begin position="77"/>
        <end position="93"/>
    </location>
</feature>
<feature type="region of interest" description="Disordered" evidence="1">
    <location>
        <begin position="147"/>
        <end position="170"/>
    </location>
</feature>
<name>A0AAD7CPC2_MYCRO</name>
<feature type="compositionally biased region" description="Polar residues" evidence="1">
    <location>
        <begin position="153"/>
        <end position="170"/>
    </location>
</feature>
<feature type="region of interest" description="Disordered" evidence="1">
    <location>
        <begin position="37"/>
        <end position="114"/>
    </location>
</feature>
<proteinExistence type="predicted"/>
<dbReference type="Proteomes" id="UP001221757">
    <property type="component" value="Unassembled WGS sequence"/>
</dbReference>
<protein>
    <submittedName>
        <fullName evidence="2">Uncharacterized protein</fullName>
    </submittedName>
</protein>
<gene>
    <name evidence="2" type="ORF">B0H17DRAFT_1185905</name>
</gene>
<evidence type="ECO:0000256" key="1">
    <source>
        <dbReference type="SAM" id="MobiDB-lite"/>
    </source>
</evidence>
<evidence type="ECO:0000313" key="3">
    <source>
        <dbReference type="Proteomes" id="UP001221757"/>
    </source>
</evidence>
<reference evidence="2" key="1">
    <citation type="submission" date="2023-03" db="EMBL/GenBank/DDBJ databases">
        <title>Massive genome expansion in bonnet fungi (Mycena s.s.) driven by repeated elements and novel gene families across ecological guilds.</title>
        <authorList>
            <consortium name="Lawrence Berkeley National Laboratory"/>
            <person name="Harder C.B."/>
            <person name="Miyauchi S."/>
            <person name="Viragh M."/>
            <person name="Kuo A."/>
            <person name="Thoen E."/>
            <person name="Andreopoulos B."/>
            <person name="Lu D."/>
            <person name="Skrede I."/>
            <person name="Drula E."/>
            <person name="Henrissat B."/>
            <person name="Morin E."/>
            <person name="Kohler A."/>
            <person name="Barry K."/>
            <person name="LaButti K."/>
            <person name="Morin E."/>
            <person name="Salamov A."/>
            <person name="Lipzen A."/>
            <person name="Mereny Z."/>
            <person name="Hegedus B."/>
            <person name="Baldrian P."/>
            <person name="Stursova M."/>
            <person name="Weitz H."/>
            <person name="Taylor A."/>
            <person name="Grigoriev I.V."/>
            <person name="Nagy L.G."/>
            <person name="Martin F."/>
            <person name="Kauserud H."/>
        </authorList>
    </citation>
    <scope>NUCLEOTIDE SEQUENCE</scope>
    <source>
        <strain evidence="2">CBHHK067</strain>
    </source>
</reference>
<feature type="compositionally biased region" description="Polar residues" evidence="1">
    <location>
        <begin position="102"/>
        <end position="112"/>
    </location>
</feature>
<comment type="caution">
    <text evidence="2">The sequence shown here is derived from an EMBL/GenBank/DDBJ whole genome shotgun (WGS) entry which is preliminary data.</text>
</comment>
<evidence type="ECO:0000313" key="2">
    <source>
        <dbReference type="EMBL" id="KAJ7656577.1"/>
    </source>
</evidence>
<sequence length="333" mass="35767">MSVSGDLSAAVCDPIVPSDLREVAIVTINNQMMITDKTPDNHRIPSAFMAPSSTSEPKGTWGGHHKNSGRKAKDSALGSTSVQGQFPVPSQATLRRRASVPQKASSSRSGGSTVKPAAFFLPYNTNHPIPRGSFAVPSVQTSSTTRTSLWSTVGTSRSGTTANTPPNSATDHMRNMECAEISPNEFLQLNNHLDYIEENDEHADIAAGDRILDESLADEVLESTEANAETAEAETRCSEAHVNTVLHRQLSAARDNFLLKSTPMAVLCAICVEISMTDLHTQSLHFSAAKIPPGLIRVSCTGIKYLYGSRICYQGAHPGSGVPWESSVSKRYV</sequence>
<dbReference type="AlphaFoldDB" id="A0AAD7CPC2"/>
<keyword evidence="3" id="KW-1185">Reference proteome</keyword>
<organism evidence="2 3">
    <name type="scientific">Mycena rosella</name>
    <name type="common">Pink bonnet</name>
    <name type="synonym">Agaricus rosellus</name>
    <dbReference type="NCBI Taxonomy" id="1033263"/>
    <lineage>
        <taxon>Eukaryota</taxon>
        <taxon>Fungi</taxon>
        <taxon>Dikarya</taxon>
        <taxon>Basidiomycota</taxon>
        <taxon>Agaricomycotina</taxon>
        <taxon>Agaricomycetes</taxon>
        <taxon>Agaricomycetidae</taxon>
        <taxon>Agaricales</taxon>
        <taxon>Marasmiineae</taxon>
        <taxon>Mycenaceae</taxon>
        <taxon>Mycena</taxon>
    </lineage>
</organism>
<accession>A0AAD7CPC2</accession>
<dbReference type="EMBL" id="JARKIE010000300">
    <property type="protein sequence ID" value="KAJ7656577.1"/>
    <property type="molecule type" value="Genomic_DNA"/>
</dbReference>